<dbReference type="GO" id="GO:0016020">
    <property type="term" value="C:membrane"/>
    <property type="evidence" value="ECO:0007669"/>
    <property type="project" value="UniProtKB-SubCell"/>
</dbReference>
<dbReference type="AlphaFoldDB" id="A0A9W8TQM1"/>
<keyword evidence="4 7" id="KW-0472">Membrane</keyword>
<proteinExistence type="predicted"/>
<dbReference type="EMBL" id="JANPWZ010000335">
    <property type="protein sequence ID" value="KAJ3577631.1"/>
    <property type="molecule type" value="Genomic_DNA"/>
</dbReference>
<gene>
    <name evidence="8" type="ORF">NPX13_g2937</name>
</gene>
<dbReference type="InterPro" id="IPR002523">
    <property type="entry name" value="MgTranspt_CorA/ZnTranspt_ZntB"/>
</dbReference>
<keyword evidence="3 7" id="KW-1133">Transmembrane helix</keyword>
<feature type="transmembrane region" description="Helical" evidence="7">
    <location>
        <begin position="628"/>
        <end position="651"/>
    </location>
</feature>
<dbReference type="Pfam" id="PF01544">
    <property type="entry name" value="CorA"/>
    <property type="match status" value="1"/>
</dbReference>
<feature type="coiled-coil region" evidence="5">
    <location>
        <begin position="481"/>
        <end position="508"/>
    </location>
</feature>
<evidence type="ECO:0000256" key="7">
    <source>
        <dbReference type="SAM" id="Phobius"/>
    </source>
</evidence>
<sequence length="731" mass="82263">MTTNEHPPSSLLPTPTLESGTQFNRGSLGHLRGLLIQEFASQFGPRTNEDQDAVEATLAREAESGQSIMNGSERASIHHKMSLALQLEYGHFKSRDAGVIYQTSALGNVFRGRSPHKLSSAFSCDELLSHWSFTASQPSSLDAAQSTVKVMRTKVENNDKVADWMCRIARALVNNPNGSSLQLISLAEQPNRGDVVGFFSFWRYTAATFRGQVDTLHLFPTWLLEVLIAHCWNINLTPWWSASSGENVQVRPRPHTLPSKRALEASDPQVPPSDMISWGGNKKRPGNLDPTRGDNEIFLCWQDTCATYTSDTAVYIWEPQNSIPDCQYAKIVVSPGETSAECEKIRLIIAFGSCRAHTLFTKRRDATKKFDAISQANDRTQNWSPLAEMIVSLCCVFEVLILDTWGFINTCHDESERIQLLGRRSPSTSKLRFSLHLEDCCKVTQRRIRHDLEVFRHFTHWVIRQRDGSRHAHTSSFQIEFDVLRKDLEFLEGELKKLHSTLKENQKIMRDHFQLAQDLRVFRITILAAIFLPLSFTTSFFGMNMDPGVWEGPGGFTSWTNSTLDAVPADLRASTRALVSIVGHSSNLNFTWLVFGVTAGALLLTLPLSLFVGAVVRFIVVWAKDHLVYWRVIAIAGAVTFAFFSIAGLYIESLVAFILYIITNSFLTLAFAWRAYSGWRLSDRPIIWTSLAILTIVAFLLNVLVWPNIPLLVFSWLYGFLLWVVLGGSKP</sequence>
<feature type="transmembrane region" description="Helical" evidence="7">
    <location>
        <begin position="711"/>
        <end position="729"/>
    </location>
</feature>
<evidence type="ECO:0000313" key="8">
    <source>
        <dbReference type="EMBL" id="KAJ3577631.1"/>
    </source>
</evidence>
<feature type="compositionally biased region" description="Low complexity" evidence="6">
    <location>
        <begin position="7"/>
        <end position="21"/>
    </location>
</feature>
<comment type="caution">
    <text evidence="8">The sequence shown here is derived from an EMBL/GenBank/DDBJ whole genome shotgun (WGS) entry which is preliminary data.</text>
</comment>
<evidence type="ECO:0000256" key="2">
    <source>
        <dbReference type="ARBA" id="ARBA00022692"/>
    </source>
</evidence>
<evidence type="ECO:0000256" key="6">
    <source>
        <dbReference type="SAM" id="MobiDB-lite"/>
    </source>
</evidence>
<feature type="transmembrane region" description="Helical" evidence="7">
    <location>
        <begin position="521"/>
        <end position="543"/>
    </location>
</feature>
<feature type="transmembrane region" description="Helical" evidence="7">
    <location>
        <begin position="657"/>
        <end position="674"/>
    </location>
</feature>
<organism evidence="8 9">
    <name type="scientific">Xylaria arbuscula</name>
    <dbReference type="NCBI Taxonomy" id="114810"/>
    <lineage>
        <taxon>Eukaryota</taxon>
        <taxon>Fungi</taxon>
        <taxon>Dikarya</taxon>
        <taxon>Ascomycota</taxon>
        <taxon>Pezizomycotina</taxon>
        <taxon>Sordariomycetes</taxon>
        <taxon>Xylariomycetidae</taxon>
        <taxon>Xylariales</taxon>
        <taxon>Xylariaceae</taxon>
        <taxon>Xylaria</taxon>
    </lineage>
</organism>
<dbReference type="Proteomes" id="UP001148614">
    <property type="component" value="Unassembled WGS sequence"/>
</dbReference>
<feature type="region of interest" description="Disordered" evidence="6">
    <location>
        <begin position="251"/>
        <end position="287"/>
    </location>
</feature>
<dbReference type="InterPro" id="IPR045863">
    <property type="entry name" value="CorA_TM1_TM2"/>
</dbReference>
<keyword evidence="5" id="KW-0175">Coiled coil</keyword>
<dbReference type="GO" id="GO:0046873">
    <property type="term" value="F:metal ion transmembrane transporter activity"/>
    <property type="evidence" value="ECO:0007669"/>
    <property type="project" value="InterPro"/>
</dbReference>
<comment type="subcellular location">
    <subcellularLocation>
        <location evidence="1">Membrane</location>
        <topology evidence="1">Multi-pass membrane protein</topology>
    </subcellularLocation>
</comment>
<name>A0A9W8TQM1_9PEZI</name>
<evidence type="ECO:0000313" key="9">
    <source>
        <dbReference type="Proteomes" id="UP001148614"/>
    </source>
</evidence>
<evidence type="ECO:0000256" key="4">
    <source>
        <dbReference type="ARBA" id="ARBA00023136"/>
    </source>
</evidence>
<evidence type="ECO:0000256" key="5">
    <source>
        <dbReference type="SAM" id="Coils"/>
    </source>
</evidence>
<keyword evidence="2 7" id="KW-0812">Transmembrane</keyword>
<feature type="region of interest" description="Disordered" evidence="6">
    <location>
        <begin position="1"/>
        <end position="23"/>
    </location>
</feature>
<feature type="transmembrane region" description="Helical" evidence="7">
    <location>
        <begin position="686"/>
        <end position="705"/>
    </location>
</feature>
<feature type="transmembrane region" description="Helical" evidence="7">
    <location>
        <begin position="592"/>
        <end position="616"/>
    </location>
</feature>
<dbReference type="Gene3D" id="1.20.58.340">
    <property type="entry name" value="Magnesium transport protein CorA, transmembrane region"/>
    <property type="match status" value="1"/>
</dbReference>
<accession>A0A9W8TQM1</accession>
<reference evidence="8" key="1">
    <citation type="submission" date="2022-07" db="EMBL/GenBank/DDBJ databases">
        <title>Genome Sequence of Xylaria arbuscula.</title>
        <authorList>
            <person name="Buettner E."/>
        </authorList>
    </citation>
    <scope>NUCLEOTIDE SEQUENCE</scope>
    <source>
        <strain evidence="8">VT107</strain>
    </source>
</reference>
<evidence type="ECO:0000256" key="3">
    <source>
        <dbReference type="ARBA" id="ARBA00022989"/>
    </source>
</evidence>
<evidence type="ECO:0000256" key="1">
    <source>
        <dbReference type="ARBA" id="ARBA00004141"/>
    </source>
</evidence>
<protein>
    <submittedName>
        <fullName evidence="8">Uncharacterized protein</fullName>
    </submittedName>
</protein>
<dbReference type="SUPFAM" id="SSF144083">
    <property type="entry name" value="Magnesium transport protein CorA, transmembrane region"/>
    <property type="match status" value="1"/>
</dbReference>
<keyword evidence="9" id="KW-1185">Reference proteome</keyword>